<reference evidence="1" key="1">
    <citation type="submission" date="2019-11" db="UniProtKB">
        <authorList>
            <consortium name="WormBaseParasite"/>
        </authorList>
    </citation>
    <scope>IDENTIFICATION</scope>
</reference>
<sequence>MSLNCLCNRVLRRKLTSFCFLMEHSVMKRYGRSVEMDHCDAHHLVNARQPHPPSCA</sequence>
<organism evidence="1">
    <name type="scientific">Mesocestoides corti</name>
    <name type="common">Flatworm</name>
    <dbReference type="NCBI Taxonomy" id="53468"/>
    <lineage>
        <taxon>Eukaryota</taxon>
        <taxon>Metazoa</taxon>
        <taxon>Spiralia</taxon>
        <taxon>Lophotrochozoa</taxon>
        <taxon>Platyhelminthes</taxon>
        <taxon>Cestoda</taxon>
        <taxon>Eucestoda</taxon>
        <taxon>Cyclophyllidea</taxon>
        <taxon>Mesocestoididae</taxon>
        <taxon>Mesocestoides</taxon>
    </lineage>
</organism>
<accession>A0A5K3EKG1</accession>
<protein>
    <submittedName>
        <fullName evidence="1">Uncharacterized protein</fullName>
    </submittedName>
</protein>
<dbReference type="AlphaFoldDB" id="A0A5K3EKG1"/>
<name>A0A5K3EKG1_MESCO</name>
<dbReference type="WBParaSite" id="MCU_001227-RA">
    <property type="protein sequence ID" value="MCU_001227-RA"/>
    <property type="gene ID" value="MCU_001227"/>
</dbReference>
<evidence type="ECO:0000313" key="1">
    <source>
        <dbReference type="WBParaSite" id="MCU_001227-RA"/>
    </source>
</evidence>
<proteinExistence type="predicted"/>